<evidence type="ECO:0000256" key="5">
    <source>
        <dbReference type="ARBA" id="ARBA00022917"/>
    </source>
</evidence>
<reference evidence="10" key="1">
    <citation type="journal article" date="2014" name="Int. J. Syst. Evol. Microbiol.">
        <title>Complete genome sequence of Corynebacterium casei LMG S-19264T (=DSM 44701T), isolated from a smear-ripened cheese.</title>
        <authorList>
            <consortium name="US DOE Joint Genome Institute (JGI-PGF)"/>
            <person name="Walter F."/>
            <person name="Albersmeier A."/>
            <person name="Kalinowski J."/>
            <person name="Ruckert C."/>
        </authorList>
    </citation>
    <scope>NUCLEOTIDE SEQUENCE</scope>
    <source>
        <strain evidence="10">CCM 7664</strain>
    </source>
</reference>
<evidence type="ECO:0000313" key="10">
    <source>
        <dbReference type="EMBL" id="GGI53197.1"/>
    </source>
</evidence>
<dbReference type="SUPFAM" id="SSF52374">
    <property type="entry name" value="Nucleotidylyl transferase"/>
    <property type="match status" value="1"/>
</dbReference>
<dbReference type="GO" id="GO:0004830">
    <property type="term" value="F:tryptophan-tRNA ligase activity"/>
    <property type="evidence" value="ECO:0007669"/>
    <property type="project" value="UniProtKB-UniRule"/>
</dbReference>
<dbReference type="HAMAP" id="MF_00140_B">
    <property type="entry name" value="Trp_tRNA_synth_B"/>
    <property type="match status" value="1"/>
</dbReference>
<organism evidence="10 11">
    <name type="scientific">Oxalicibacterium solurbis</name>
    <dbReference type="NCBI Taxonomy" id="69280"/>
    <lineage>
        <taxon>Bacteria</taxon>
        <taxon>Pseudomonadati</taxon>
        <taxon>Pseudomonadota</taxon>
        <taxon>Betaproteobacteria</taxon>
        <taxon>Burkholderiales</taxon>
        <taxon>Oxalobacteraceae</taxon>
        <taxon>Oxalicibacterium</taxon>
    </lineage>
</organism>
<proteinExistence type="inferred from homology"/>
<keyword evidence="8" id="KW-0963">Cytoplasm</keyword>
<evidence type="ECO:0000256" key="8">
    <source>
        <dbReference type="HAMAP-Rule" id="MF_00140"/>
    </source>
</evidence>
<dbReference type="Gene3D" id="3.40.50.620">
    <property type="entry name" value="HUPs"/>
    <property type="match status" value="1"/>
</dbReference>
<feature type="binding site" evidence="8">
    <location>
        <position position="138"/>
    </location>
    <ligand>
        <name>L-tryptophan</name>
        <dbReference type="ChEBI" id="CHEBI:57912"/>
    </ligand>
</feature>
<dbReference type="InterPro" id="IPR002305">
    <property type="entry name" value="aa-tRNA-synth_Ic"/>
</dbReference>
<feature type="binding site" evidence="8">
    <location>
        <begin position="150"/>
        <end position="152"/>
    </location>
    <ligand>
        <name>ATP</name>
        <dbReference type="ChEBI" id="CHEBI:30616"/>
    </ligand>
</feature>
<keyword evidence="3 8" id="KW-0547">Nucleotide-binding</keyword>
<dbReference type="RefSeq" id="WP_188419270.1">
    <property type="nucleotide sequence ID" value="NZ_BMDP01000001.1"/>
</dbReference>
<gene>
    <name evidence="8 10" type="primary">trpS</name>
    <name evidence="10" type="ORF">GCM10011430_03710</name>
</gene>
<keyword evidence="11" id="KW-1185">Reference proteome</keyword>
<keyword evidence="2 8" id="KW-0436">Ligase</keyword>
<sequence>MSTDRVVSGMRPTGAMHLGHYHGALKNWVRLQSEEPCLFFVADWHALTTHYDDPSIIETSTWEMLIDWLAAGIDPSKASLFIQSQVPEHAELHLLLSMVTPLGWLERVPTYKDQQEKLADRDLATYGFLGYPLLQAADVLIYRATQVPVGADQIPHIEMMREIARRFNSIYGKEKGFEQKVADALKKLSKQQAKQYGELRAAYQEQGDATALEQVKALLDGAQSISAIDRERLLGNVSGARRQILTEPQVLLTEASRMPGLDGQKMSKSYGNSITLREDKETLTKKIRTMPTDPARVRRTDPGDPEKCPVWQFHLVYSDEATREWVVKGCKSAGIGCIECKQPVIDSVLKEQEPMRERAQKYVDDPLLVRAIVADGRDKARALAQETMREVRDAMGLTYR</sequence>
<feature type="binding site" evidence="8">
    <location>
        <begin position="265"/>
        <end position="269"/>
    </location>
    <ligand>
        <name>ATP</name>
        <dbReference type="ChEBI" id="CHEBI:30616"/>
    </ligand>
</feature>
<evidence type="ECO:0000256" key="9">
    <source>
        <dbReference type="RuleBase" id="RU363036"/>
    </source>
</evidence>
<keyword evidence="5 8" id="KW-0648">Protein biosynthesis</keyword>
<dbReference type="PANTHER" id="PTHR43766">
    <property type="entry name" value="TRYPTOPHAN--TRNA LIGASE, MITOCHONDRIAL"/>
    <property type="match status" value="1"/>
</dbReference>
<evidence type="ECO:0000256" key="2">
    <source>
        <dbReference type="ARBA" id="ARBA00022598"/>
    </source>
</evidence>
<dbReference type="PANTHER" id="PTHR43766:SF1">
    <property type="entry name" value="TRYPTOPHAN--TRNA LIGASE, MITOCHONDRIAL"/>
    <property type="match status" value="1"/>
</dbReference>
<evidence type="ECO:0000256" key="3">
    <source>
        <dbReference type="ARBA" id="ARBA00022741"/>
    </source>
</evidence>
<comment type="subcellular location">
    <subcellularLocation>
        <location evidence="8">Cytoplasm</location>
    </subcellularLocation>
</comment>
<comment type="similarity">
    <text evidence="1 8 9">Belongs to the class-I aminoacyl-tRNA synthetase family.</text>
</comment>
<comment type="function">
    <text evidence="8">Catalyzes the attachment of tryptophan to tRNA(Trp).</text>
</comment>
<dbReference type="InterPro" id="IPR024109">
    <property type="entry name" value="Trp-tRNA-ligase_bac-type"/>
</dbReference>
<keyword evidence="6 8" id="KW-0030">Aminoacyl-tRNA synthetase</keyword>
<comment type="caution">
    <text evidence="10">The sequence shown here is derived from an EMBL/GenBank/DDBJ whole genome shotgun (WGS) entry which is preliminary data.</text>
</comment>
<feature type="binding site" evidence="8">
    <location>
        <begin position="19"/>
        <end position="20"/>
    </location>
    <ligand>
        <name>ATP</name>
        <dbReference type="ChEBI" id="CHEBI:30616"/>
    </ligand>
</feature>
<dbReference type="EMBL" id="BMDP01000001">
    <property type="protein sequence ID" value="GGI53197.1"/>
    <property type="molecule type" value="Genomic_DNA"/>
</dbReference>
<comment type="caution">
    <text evidence="8">Lacks conserved residue(s) required for the propagation of feature annotation.</text>
</comment>
<protein>
    <recommendedName>
        <fullName evidence="8">Tryptophan--tRNA ligase</fullName>
        <ecNumber evidence="8">6.1.1.2</ecNumber>
    </recommendedName>
    <alternativeName>
        <fullName evidence="8">Tryptophanyl-tRNA synthetase</fullName>
        <shortName evidence="8">TrpRS</shortName>
    </alternativeName>
</protein>
<dbReference type="AlphaFoldDB" id="A0A8J3AUK8"/>
<reference evidence="10" key="2">
    <citation type="submission" date="2020-09" db="EMBL/GenBank/DDBJ databases">
        <authorList>
            <person name="Sun Q."/>
            <person name="Sedlacek I."/>
        </authorList>
    </citation>
    <scope>NUCLEOTIDE SEQUENCE</scope>
    <source>
        <strain evidence="10">CCM 7664</strain>
    </source>
</reference>
<dbReference type="InterPro" id="IPR014729">
    <property type="entry name" value="Rossmann-like_a/b/a_fold"/>
</dbReference>
<name>A0A8J3AUK8_9BURK</name>
<evidence type="ECO:0000256" key="6">
    <source>
        <dbReference type="ARBA" id="ARBA00023146"/>
    </source>
</evidence>
<dbReference type="GO" id="GO:0005524">
    <property type="term" value="F:ATP binding"/>
    <property type="evidence" value="ECO:0007669"/>
    <property type="project" value="UniProtKB-UniRule"/>
</dbReference>
<evidence type="ECO:0000256" key="1">
    <source>
        <dbReference type="ARBA" id="ARBA00005594"/>
    </source>
</evidence>
<dbReference type="NCBIfam" id="NF008922">
    <property type="entry name" value="PRK12283.1"/>
    <property type="match status" value="1"/>
</dbReference>
<dbReference type="InterPro" id="IPR050203">
    <property type="entry name" value="Trp-tRNA_synthetase"/>
</dbReference>
<dbReference type="NCBIfam" id="TIGR00233">
    <property type="entry name" value="trpS"/>
    <property type="match status" value="1"/>
</dbReference>
<comment type="catalytic activity">
    <reaction evidence="7 8">
        <text>tRNA(Trp) + L-tryptophan + ATP = L-tryptophyl-tRNA(Trp) + AMP + diphosphate + H(+)</text>
        <dbReference type="Rhea" id="RHEA:24080"/>
        <dbReference type="Rhea" id="RHEA-COMP:9671"/>
        <dbReference type="Rhea" id="RHEA-COMP:9705"/>
        <dbReference type="ChEBI" id="CHEBI:15378"/>
        <dbReference type="ChEBI" id="CHEBI:30616"/>
        <dbReference type="ChEBI" id="CHEBI:33019"/>
        <dbReference type="ChEBI" id="CHEBI:57912"/>
        <dbReference type="ChEBI" id="CHEBI:78442"/>
        <dbReference type="ChEBI" id="CHEBI:78535"/>
        <dbReference type="ChEBI" id="CHEBI:456215"/>
        <dbReference type="EC" id="6.1.1.2"/>
    </reaction>
</comment>
<dbReference type="GO" id="GO:0005829">
    <property type="term" value="C:cytosol"/>
    <property type="evidence" value="ECO:0007669"/>
    <property type="project" value="TreeGrafter"/>
</dbReference>
<feature type="binding site" evidence="8">
    <location>
        <begin position="11"/>
        <end position="13"/>
    </location>
    <ligand>
        <name>ATP</name>
        <dbReference type="ChEBI" id="CHEBI:30616"/>
    </ligand>
</feature>
<keyword evidence="4 8" id="KW-0067">ATP-binding</keyword>
<evidence type="ECO:0000256" key="4">
    <source>
        <dbReference type="ARBA" id="ARBA00022840"/>
    </source>
</evidence>
<dbReference type="CDD" id="cd00806">
    <property type="entry name" value="TrpRS_core"/>
    <property type="match status" value="1"/>
</dbReference>
<dbReference type="InterPro" id="IPR002306">
    <property type="entry name" value="Trp-tRNA-ligase"/>
</dbReference>
<feature type="short sequence motif" description="'KMSKS' region" evidence="8">
    <location>
        <begin position="265"/>
        <end position="269"/>
    </location>
</feature>
<dbReference type="Pfam" id="PF00579">
    <property type="entry name" value="tRNA-synt_1b"/>
    <property type="match status" value="2"/>
</dbReference>
<dbReference type="Gene3D" id="1.10.240.10">
    <property type="entry name" value="Tyrosyl-Transfer RNA Synthetase"/>
    <property type="match status" value="1"/>
</dbReference>
<evidence type="ECO:0000256" key="7">
    <source>
        <dbReference type="ARBA" id="ARBA00049929"/>
    </source>
</evidence>
<dbReference type="InterPro" id="IPR001412">
    <property type="entry name" value="aa-tRNA-synth_I_CS"/>
</dbReference>
<dbReference type="EC" id="6.1.1.2" evidence="8"/>
<dbReference type="GO" id="GO:0006436">
    <property type="term" value="P:tryptophanyl-tRNA aminoacylation"/>
    <property type="evidence" value="ECO:0007669"/>
    <property type="project" value="UniProtKB-UniRule"/>
</dbReference>
<dbReference type="Proteomes" id="UP000627205">
    <property type="component" value="Unassembled WGS sequence"/>
</dbReference>
<evidence type="ECO:0000313" key="11">
    <source>
        <dbReference type="Proteomes" id="UP000627205"/>
    </source>
</evidence>
<comment type="subunit">
    <text evidence="8">Homodimer.</text>
</comment>
<dbReference type="FunFam" id="1.10.240.10:FF:000005">
    <property type="entry name" value="Tryptophan--tRNA ligase"/>
    <property type="match status" value="1"/>
</dbReference>
<accession>A0A8J3AUK8</accession>
<dbReference type="PRINTS" id="PR01039">
    <property type="entry name" value="TRNASYNTHTRP"/>
</dbReference>
<dbReference type="PROSITE" id="PS00178">
    <property type="entry name" value="AA_TRNA_LIGASE_I"/>
    <property type="match status" value="1"/>
</dbReference>